<dbReference type="InterPro" id="IPR001453">
    <property type="entry name" value="MoaB/Mog_dom"/>
</dbReference>
<keyword evidence="6" id="KW-0472">Membrane</keyword>
<dbReference type="GO" id="GO:0006777">
    <property type="term" value="P:Mo-molybdopterin cofactor biosynthetic process"/>
    <property type="evidence" value="ECO:0007669"/>
    <property type="project" value="UniProtKB-UniRule"/>
</dbReference>
<evidence type="ECO:0000313" key="9">
    <source>
        <dbReference type="Proteomes" id="UP000590225"/>
    </source>
</evidence>
<accession>A0AAW3T4L8</accession>
<dbReference type="EC" id="2.10.1.1" evidence="5"/>
<dbReference type="Gene3D" id="3.90.105.10">
    <property type="entry name" value="Molybdopterin biosynthesis moea protein, domain 2"/>
    <property type="match status" value="1"/>
</dbReference>
<keyword evidence="6" id="KW-0812">Transmembrane</keyword>
<evidence type="ECO:0000256" key="4">
    <source>
        <dbReference type="ARBA" id="ARBA00047317"/>
    </source>
</evidence>
<dbReference type="PANTHER" id="PTHR10192">
    <property type="entry name" value="MOLYBDOPTERIN BIOSYNTHESIS PROTEIN"/>
    <property type="match status" value="1"/>
</dbReference>
<dbReference type="AlphaFoldDB" id="A0AAW3T4L8"/>
<keyword evidence="6" id="KW-1133">Transmembrane helix</keyword>
<organism evidence="8 9">
    <name type="scientific">Curtobacterium pusillum</name>
    <dbReference type="NCBI Taxonomy" id="69373"/>
    <lineage>
        <taxon>Bacteria</taxon>
        <taxon>Bacillati</taxon>
        <taxon>Actinomycetota</taxon>
        <taxon>Actinomycetes</taxon>
        <taxon>Micrococcales</taxon>
        <taxon>Microbacteriaceae</taxon>
        <taxon>Curtobacterium</taxon>
    </lineage>
</organism>
<reference evidence="8 9" key="1">
    <citation type="submission" date="2020-07" db="EMBL/GenBank/DDBJ databases">
        <title>Above-ground endophytic microbial communities from plants in different locations in the United States.</title>
        <authorList>
            <person name="Frank C."/>
        </authorList>
    </citation>
    <scope>NUCLEOTIDE SEQUENCE [LARGE SCALE GENOMIC DNA]</scope>
    <source>
        <strain evidence="8 9">WPL5_2</strain>
    </source>
</reference>
<evidence type="ECO:0000256" key="6">
    <source>
        <dbReference type="SAM" id="Phobius"/>
    </source>
</evidence>
<comment type="function">
    <text evidence="1 5">Catalyzes the insertion of molybdate into adenylated molybdopterin with the concomitant release of AMP.</text>
</comment>
<dbReference type="SMART" id="SM00852">
    <property type="entry name" value="MoCF_biosynth"/>
    <property type="match status" value="1"/>
</dbReference>
<dbReference type="GO" id="GO:0005829">
    <property type="term" value="C:cytosol"/>
    <property type="evidence" value="ECO:0007669"/>
    <property type="project" value="TreeGrafter"/>
</dbReference>
<dbReference type="SUPFAM" id="SSF63882">
    <property type="entry name" value="MoeA N-terminal region -like"/>
    <property type="match status" value="1"/>
</dbReference>
<dbReference type="Pfam" id="PF03453">
    <property type="entry name" value="MoeA_N"/>
    <property type="match status" value="1"/>
</dbReference>
<dbReference type="GO" id="GO:0061599">
    <property type="term" value="F:molybdopterin molybdotransferase activity"/>
    <property type="evidence" value="ECO:0007669"/>
    <property type="project" value="UniProtKB-UniRule"/>
</dbReference>
<evidence type="ECO:0000259" key="7">
    <source>
        <dbReference type="SMART" id="SM00852"/>
    </source>
</evidence>
<comment type="pathway">
    <text evidence="5">Cofactor biosynthesis; molybdopterin biosynthesis.</text>
</comment>
<comment type="cofactor">
    <cofactor evidence="5">
        <name>Mg(2+)</name>
        <dbReference type="ChEBI" id="CHEBI:18420"/>
    </cofactor>
</comment>
<dbReference type="Proteomes" id="UP000590225">
    <property type="component" value="Unassembled WGS sequence"/>
</dbReference>
<dbReference type="RefSeq" id="WP_182515177.1">
    <property type="nucleotide sequence ID" value="NZ_JACGXP010000001.1"/>
</dbReference>
<dbReference type="Gene3D" id="2.40.340.10">
    <property type="entry name" value="MoeA, C-terminal, domain IV"/>
    <property type="match status" value="1"/>
</dbReference>
<evidence type="ECO:0000313" key="8">
    <source>
        <dbReference type="EMBL" id="MBA8989483.1"/>
    </source>
</evidence>
<feature type="domain" description="MoaB/Mog" evidence="7">
    <location>
        <begin position="173"/>
        <end position="309"/>
    </location>
</feature>
<comment type="catalytic activity">
    <reaction evidence="4">
        <text>adenylyl-molybdopterin + molybdate = Mo-molybdopterin + AMP + H(+)</text>
        <dbReference type="Rhea" id="RHEA:35047"/>
        <dbReference type="ChEBI" id="CHEBI:15378"/>
        <dbReference type="ChEBI" id="CHEBI:36264"/>
        <dbReference type="ChEBI" id="CHEBI:62727"/>
        <dbReference type="ChEBI" id="CHEBI:71302"/>
        <dbReference type="ChEBI" id="CHEBI:456215"/>
        <dbReference type="EC" id="2.10.1.1"/>
    </reaction>
</comment>
<proteinExistence type="inferred from homology"/>
<dbReference type="InterPro" id="IPR036425">
    <property type="entry name" value="MoaB/Mog-like_dom_sf"/>
</dbReference>
<keyword evidence="3 5" id="KW-0500">Molybdenum</keyword>
<dbReference type="InterPro" id="IPR005110">
    <property type="entry name" value="MoeA_linker/N"/>
</dbReference>
<dbReference type="SUPFAM" id="SSF53218">
    <property type="entry name" value="Molybdenum cofactor biosynthesis proteins"/>
    <property type="match status" value="1"/>
</dbReference>
<comment type="caution">
    <text evidence="8">The sequence shown here is derived from an EMBL/GenBank/DDBJ whole genome shotgun (WGS) entry which is preliminary data.</text>
</comment>
<dbReference type="Pfam" id="PF00994">
    <property type="entry name" value="MoCF_biosynth"/>
    <property type="match status" value="1"/>
</dbReference>
<dbReference type="EMBL" id="JACGXP010000001">
    <property type="protein sequence ID" value="MBA8989483.1"/>
    <property type="molecule type" value="Genomic_DNA"/>
</dbReference>
<dbReference type="InterPro" id="IPR036688">
    <property type="entry name" value="MoeA_C_domain_IV_sf"/>
</dbReference>
<evidence type="ECO:0000256" key="3">
    <source>
        <dbReference type="ARBA" id="ARBA00022505"/>
    </source>
</evidence>
<keyword evidence="5" id="KW-0479">Metal-binding</keyword>
<dbReference type="Gene3D" id="2.170.190.11">
    <property type="entry name" value="Molybdopterin biosynthesis moea protein, domain 3"/>
    <property type="match status" value="1"/>
</dbReference>
<dbReference type="InterPro" id="IPR038987">
    <property type="entry name" value="MoeA-like"/>
</dbReference>
<feature type="transmembrane region" description="Helical" evidence="6">
    <location>
        <begin position="293"/>
        <end position="314"/>
    </location>
</feature>
<gene>
    <name evidence="8" type="ORF">FHW23_000715</name>
</gene>
<evidence type="ECO:0000256" key="2">
    <source>
        <dbReference type="ARBA" id="ARBA00010763"/>
    </source>
</evidence>
<dbReference type="Gene3D" id="3.40.980.10">
    <property type="entry name" value="MoaB/Mog-like domain"/>
    <property type="match status" value="1"/>
</dbReference>
<sequence>MTVVLSEAWRMARAAGAAMALRVETVGLAEADGRVLAADVVAATRLPVTDASAMDGWAVAGDGPWQVDGAVRMGAPPGSLAEGSARVITTGGAVPEGATAVLRSERGRVRDGVLTADGPTSPAAGADIRAAGDEVRSGSIVAPKGARVTPAVIAAAAATGADAFEVVARPRVAVVLVGDEFVVRGVPGPGQVRDALGIALPDLLRDNGAAVVSVDRVADDLEALREAISGGGVDLVVTAAATGHGACDHLAGALDAASAHVVFRGVGMRPGHPALLARRVDGVPVLGLPGNPFAAVVALTVIGLPLLAGALGAAPPRPRRRVAAEAFTAGTGGVRIVPVCEGDDGVRPVRQGPSVVSGAVAADHLAFVPDHGVAAGGLLDVVDLPWRR</sequence>
<keyword evidence="5 8" id="KW-0808">Transferase</keyword>
<name>A0AAW3T4L8_9MICO</name>
<keyword evidence="5" id="KW-0501">Molybdenum cofactor biosynthesis</keyword>
<keyword evidence="5" id="KW-0460">Magnesium</keyword>
<dbReference type="InterPro" id="IPR036135">
    <property type="entry name" value="MoeA_linker/N_sf"/>
</dbReference>
<evidence type="ECO:0000256" key="5">
    <source>
        <dbReference type="RuleBase" id="RU365090"/>
    </source>
</evidence>
<dbReference type="PANTHER" id="PTHR10192:SF5">
    <property type="entry name" value="GEPHYRIN"/>
    <property type="match status" value="1"/>
</dbReference>
<protein>
    <recommendedName>
        <fullName evidence="5">Molybdopterin molybdenumtransferase</fullName>
        <ecNumber evidence="5">2.10.1.1</ecNumber>
    </recommendedName>
</protein>
<dbReference type="GO" id="GO:0046872">
    <property type="term" value="F:metal ion binding"/>
    <property type="evidence" value="ECO:0007669"/>
    <property type="project" value="UniProtKB-UniRule"/>
</dbReference>
<evidence type="ECO:0000256" key="1">
    <source>
        <dbReference type="ARBA" id="ARBA00002901"/>
    </source>
</evidence>
<comment type="similarity">
    <text evidence="2 5">Belongs to the MoeA family.</text>
</comment>